<accession>A0ABU8SMQ9</accession>
<organism evidence="1 2">
    <name type="scientific">Nicoliella lavandulae</name>
    <dbReference type="NCBI Taxonomy" id="3082954"/>
    <lineage>
        <taxon>Bacteria</taxon>
        <taxon>Bacillati</taxon>
        <taxon>Bacillota</taxon>
        <taxon>Bacilli</taxon>
        <taxon>Lactobacillales</taxon>
        <taxon>Lactobacillaceae</taxon>
        <taxon>Nicoliella</taxon>
    </lineage>
</organism>
<proteinExistence type="predicted"/>
<reference evidence="1 2" key="1">
    <citation type="submission" date="2023-10" db="EMBL/GenBank/DDBJ databases">
        <title>Nicoliella lavandulae sp. nov. isolated from Lavandula angustifolia flowers.</title>
        <authorList>
            <person name="Alcantara C."/>
            <person name="Zuniga M."/>
            <person name="Landete J.M."/>
            <person name="Monedero V."/>
        </authorList>
    </citation>
    <scope>NUCLEOTIDE SEQUENCE [LARGE SCALE GENOMIC DNA]</scope>
    <source>
        <strain evidence="1 2">Es01</strain>
    </source>
</reference>
<dbReference type="EMBL" id="JAWMWH010000003">
    <property type="protein sequence ID" value="MEJ6401178.1"/>
    <property type="molecule type" value="Genomic_DNA"/>
</dbReference>
<protein>
    <submittedName>
        <fullName evidence="1">Uncharacterized protein</fullName>
    </submittedName>
</protein>
<dbReference type="Proteomes" id="UP001370590">
    <property type="component" value="Unassembled WGS sequence"/>
</dbReference>
<sequence>MKIDFDLNRIKAMLNDSKEIHSAVRVTDDSMNIFNPEMPHFKVEYEECSINVGSDDDDESVFTFKDVEFLNTINFDKLSNDLQKLTFAKETLSTEFGIEVSELNVATKYEDQFSEAGVVEGILKMIDGFDWVHHYLLANEKLL</sequence>
<evidence type="ECO:0000313" key="1">
    <source>
        <dbReference type="EMBL" id="MEJ6401178.1"/>
    </source>
</evidence>
<comment type="caution">
    <text evidence="1">The sequence shown here is derived from an EMBL/GenBank/DDBJ whole genome shotgun (WGS) entry which is preliminary data.</text>
</comment>
<gene>
    <name evidence="1" type="ORF">R4146_08515</name>
</gene>
<dbReference type="RefSeq" id="WP_339961019.1">
    <property type="nucleotide sequence ID" value="NZ_JAWMWH010000003.1"/>
</dbReference>
<evidence type="ECO:0000313" key="2">
    <source>
        <dbReference type="Proteomes" id="UP001370590"/>
    </source>
</evidence>
<keyword evidence="2" id="KW-1185">Reference proteome</keyword>
<name>A0ABU8SMQ9_9LACO</name>